<dbReference type="GO" id="GO:0005737">
    <property type="term" value="C:cytoplasm"/>
    <property type="evidence" value="ECO:0007669"/>
    <property type="project" value="TreeGrafter"/>
</dbReference>
<feature type="region of interest" description="Disordered" evidence="3">
    <location>
        <begin position="13"/>
        <end position="42"/>
    </location>
</feature>
<dbReference type="AlphaFoldDB" id="A0A5C2RUU3"/>
<dbReference type="Pfam" id="PF01612">
    <property type="entry name" value="DNA_pol_A_exo1"/>
    <property type="match status" value="1"/>
</dbReference>
<feature type="compositionally biased region" description="Low complexity" evidence="3">
    <location>
        <begin position="17"/>
        <end position="35"/>
    </location>
</feature>
<dbReference type="CDD" id="cd06141">
    <property type="entry name" value="WRN_exo"/>
    <property type="match status" value="1"/>
</dbReference>
<organism evidence="5 6">
    <name type="scientific">Lentinus tigrinus ALCF2SS1-6</name>
    <dbReference type="NCBI Taxonomy" id="1328759"/>
    <lineage>
        <taxon>Eukaryota</taxon>
        <taxon>Fungi</taxon>
        <taxon>Dikarya</taxon>
        <taxon>Basidiomycota</taxon>
        <taxon>Agaricomycotina</taxon>
        <taxon>Agaricomycetes</taxon>
        <taxon>Polyporales</taxon>
        <taxon>Polyporaceae</taxon>
        <taxon>Lentinus</taxon>
    </lineage>
</organism>
<dbReference type="InterPro" id="IPR012337">
    <property type="entry name" value="RNaseH-like_sf"/>
</dbReference>
<dbReference type="GO" id="GO:0005634">
    <property type="term" value="C:nucleus"/>
    <property type="evidence" value="ECO:0007669"/>
    <property type="project" value="TreeGrafter"/>
</dbReference>
<dbReference type="GO" id="GO:0008408">
    <property type="term" value="F:3'-5' exonuclease activity"/>
    <property type="evidence" value="ECO:0007669"/>
    <property type="project" value="InterPro"/>
</dbReference>
<dbReference type="Proteomes" id="UP000313359">
    <property type="component" value="Unassembled WGS sequence"/>
</dbReference>
<keyword evidence="1" id="KW-0540">Nuclease</keyword>
<dbReference type="InterPro" id="IPR002562">
    <property type="entry name" value="3'-5'_exonuclease_dom"/>
</dbReference>
<protein>
    <submittedName>
        <fullName evidence="5">Ribonuclease H-like protein</fullName>
    </submittedName>
</protein>
<keyword evidence="6" id="KW-1185">Reference proteome</keyword>
<dbReference type="STRING" id="1328759.A0A5C2RUU3"/>
<dbReference type="InterPro" id="IPR036397">
    <property type="entry name" value="RNaseH_sf"/>
</dbReference>
<name>A0A5C2RUU3_9APHY</name>
<dbReference type="GO" id="GO:0006139">
    <property type="term" value="P:nucleobase-containing compound metabolic process"/>
    <property type="evidence" value="ECO:0007669"/>
    <property type="project" value="InterPro"/>
</dbReference>
<evidence type="ECO:0000313" key="6">
    <source>
        <dbReference type="Proteomes" id="UP000313359"/>
    </source>
</evidence>
<dbReference type="PANTHER" id="PTHR13620:SF104">
    <property type="entry name" value="EXONUCLEASE 3'-5' DOMAIN-CONTAINING PROTEIN 2"/>
    <property type="match status" value="1"/>
</dbReference>
<feature type="region of interest" description="Disordered" evidence="3">
    <location>
        <begin position="444"/>
        <end position="475"/>
    </location>
</feature>
<evidence type="ECO:0000256" key="1">
    <source>
        <dbReference type="ARBA" id="ARBA00022722"/>
    </source>
</evidence>
<keyword evidence="2" id="KW-0378">Hydrolase</keyword>
<dbReference type="EMBL" id="ML122295">
    <property type="protein sequence ID" value="RPD55453.1"/>
    <property type="molecule type" value="Genomic_DNA"/>
</dbReference>
<evidence type="ECO:0000256" key="3">
    <source>
        <dbReference type="SAM" id="MobiDB-lite"/>
    </source>
</evidence>
<dbReference type="SUPFAM" id="SSF53098">
    <property type="entry name" value="Ribonuclease H-like"/>
    <property type="match status" value="1"/>
</dbReference>
<dbReference type="OrthoDB" id="1920326at2759"/>
<proteinExistence type="predicted"/>
<reference evidence="5" key="1">
    <citation type="journal article" date="2018" name="Genome Biol. Evol.">
        <title>Genomics and development of Lentinus tigrinus, a white-rot wood-decaying mushroom with dimorphic fruiting bodies.</title>
        <authorList>
            <person name="Wu B."/>
            <person name="Xu Z."/>
            <person name="Knudson A."/>
            <person name="Carlson A."/>
            <person name="Chen N."/>
            <person name="Kovaka S."/>
            <person name="LaButti K."/>
            <person name="Lipzen A."/>
            <person name="Pennachio C."/>
            <person name="Riley R."/>
            <person name="Schakwitz W."/>
            <person name="Umezawa K."/>
            <person name="Ohm R.A."/>
            <person name="Grigoriev I.V."/>
            <person name="Nagy L.G."/>
            <person name="Gibbons J."/>
            <person name="Hibbett D."/>
        </authorList>
    </citation>
    <scope>NUCLEOTIDE SEQUENCE [LARGE SCALE GENOMIC DNA]</scope>
    <source>
        <strain evidence="5">ALCF2SS1-6</strain>
    </source>
</reference>
<dbReference type="GO" id="GO:0003676">
    <property type="term" value="F:nucleic acid binding"/>
    <property type="evidence" value="ECO:0007669"/>
    <property type="project" value="InterPro"/>
</dbReference>
<feature type="region of interest" description="Disordered" evidence="3">
    <location>
        <begin position="404"/>
        <end position="424"/>
    </location>
</feature>
<sequence length="557" mass="59936">MVTNALKETKLSATLCRLSPPSSPSRARLRSTSPPIASSSKPRSKILAALDAEIPNWLADSTSKVSLAATKNPLATTNTSYATFSMGAVTSSPDLTFGTSGAVATGAVSKGKAKATAPLPIQRTISDIENQPAVAVVTTSGDANSLNASVPPEQEGLPLYSFKQYPPAPAVVYTRHEEEANDLVGCLKGPLGFDLEWPVVFRRGRTPMERRTALVQICDSQIILLVQVSAMSKFPQKVKEVIENKDIIKLGANIRNDGQKLFRDFGLLPAGLVELGALARQADPTFSQSFNRSIVALAKVVERYTHKTLDKGKVRTSDWEAKLSQPQITYAANDAHCALVVYKTLMALAKENEREISWAECSTDLREVYQKKTAATVAAAATATVPVVATGSVPVTDAGATAQAGSSALPATASTSSTTGSSAPRINSFARRLAYASEFEPPFTTVTSQGRASRPGSSASTTLSTTQTQNGPPRPQHLRAYKMWHQSKMPLRDICAALRSKENPLAESTVISYVVRALQADSSLPYDLEQLKGFVQLERGSWVRHRDWILEQDGYKK</sequence>
<evidence type="ECO:0000313" key="5">
    <source>
        <dbReference type="EMBL" id="RPD55453.1"/>
    </source>
</evidence>
<dbReference type="InterPro" id="IPR051132">
    <property type="entry name" value="3-5_Exonuclease_domain"/>
</dbReference>
<accession>A0A5C2RUU3</accession>
<dbReference type="Gene3D" id="3.30.420.10">
    <property type="entry name" value="Ribonuclease H-like superfamily/Ribonuclease H"/>
    <property type="match status" value="1"/>
</dbReference>
<evidence type="ECO:0000259" key="4">
    <source>
        <dbReference type="Pfam" id="PF01612"/>
    </source>
</evidence>
<dbReference type="PANTHER" id="PTHR13620">
    <property type="entry name" value="3-5 EXONUCLEASE"/>
    <property type="match status" value="1"/>
</dbReference>
<feature type="compositionally biased region" description="Low complexity" evidence="3">
    <location>
        <begin position="457"/>
        <end position="469"/>
    </location>
</feature>
<evidence type="ECO:0000256" key="2">
    <source>
        <dbReference type="ARBA" id="ARBA00022801"/>
    </source>
</evidence>
<feature type="domain" description="3'-5' exonuclease" evidence="4">
    <location>
        <begin position="176"/>
        <end position="346"/>
    </location>
</feature>
<gene>
    <name evidence="5" type="ORF">L227DRAFT_554879</name>
</gene>